<protein>
    <submittedName>
        <fullName evidence="1">Uncharacterized protein</fullName>
    </submittedName>
</protein>
<evidence type="ECO:0000313" key="1">
    <source>
        <dbReference type="EMBL" id="CSA78905.1"/>
    </source>
</evidence>
<sequence length="68" mass="7837">MQQSRISQYLLPFISIPTASVVPVFGNDVVPLWVCPVYAKQKLRRIFLFNQFDRLLSLSLVLPIFSLI</sequence>
<proteinExistence type="predicted"/>
<organism evidence="1 2">
    <name type="scientific">Vibrio cholerae</name>
    <dbReference type="NCBI Taxonomy" id="666"/>
    <lineage>
        <taxon>Bacteria</taxon>
        <taxon>Pseudomonadati</taxon>
        <taxon>Pseudomonadota</taxon>
        <taxon>Gammaproteobacteria</taxon>
        <taxon>Vibrionales</taxon>
        <taxon>Vibrionaceae</taxon>
        <taxon>Vibrio</taxon>
    </lineage>
</organism>
<dbReference type="Proteomes" id="UP000044806">
    <property type="component" value="Unassembled WGS sequence"/>
</dbReference>
<name>A0A655R024_VIBCL</name>
<accession>A0A655R024</accession>
<dbReference type="AlphaFoldDB" id="A0A655R024"/>
<gene>
    <name evidence="1" type="ORF">ERS013165_02426</name>
</gene>
<evidence type="ECO:0000313" key="2">
    <source>
        <dbReference type="Proteomes" id="UP000044806"/>
    </source>
</evidence>
<reference evidence="1 2" key="1">
    <citation type="submission" date="2015-07" db="EMBL/GenBank/DDBJ databases">
        <authorList>
            <consortium name="Pathogen Informatics"/>
        </authorList>
    </citation>
    <scope>NUCLEOTIDE SEQUENCE [LARGE SCALE GENOMIC DNA]</scope>
    <source>
        <strain evidence="1 2">A51</strain>
    </source>
</reference>
<dbReference type="EMBL" id="CWOW01000012">
    <property type="protein sequence ID" value="CSA78905.1"/>
    <property type="molecule type" value="Genomic_DNA"/>
</dbReference>